<name>A0A1H8HHZ1_9FLAO</name>
<dbReference type="STRING" id="604089.SAMN04487942_0203"/>
<sequence length="294" mass="33931">MKQTLTILTILIFNISLSGQTTYAGFIDKYPIEFVTDIYSDGDARAFYVYTKFDDPIRINGTLKNGLLKLTEKNGSNKDSATLIFKDFNPKSNNIEGVWKDISSNKELKITLTKSFDIDYGDSLEWKNRELLQPTSLKNKYFKLIISKEKNIFYASVTGLKIFEKKTDKLIQQINLECQLWGLDNITIDDYNFDGIADFSVFEQSYAGPNTSSLYFLCDRQTNNFFESGFSGTSLEFDSKNKKIYERNQCCAGTSVTTAEYNVVKNKMVLIKEHCFKWDEKKQQLVERKMKDCQ</sequence>
<evidence type="ECO:0000313" key="1">
    <source>
        <dbReference type="EMBL" id="SEN55694.1"/>
    </source>
</evidence>
<evidence type="ECO:0000313" key="2">
    <source>
        <dbReference type="Proteomes" id="UP000198657"/>
    </source>
</evidence>
<accession>A0A1H8HHZ1</accession>
<keyword evidence="2" id="KW-1185">Reference proteome</keyword>
<proteinExistence type="predicted"/>
<reference evidence="2" key="1">
    <citation type="submission" date="2016-10" db="EMBL/GenBank/DDBJ databases">
        <authorList>
            <person name="Varghese N."/>
            <person name="Submissions S."/>
        </authorList>
    </citation>
    <scope>NUCLEOTIDE SEQUENCE [LARGE SCALE GENOMIC DNA]</scope>
    <source>
        <strain evidence="2">CGMCC 1.8704</strain>
    </source>
</reference>
<dbReference type="EMBL" id="FODN01000001">
    <property type="protein sequence ID" value="SEN55694.1"/>
    <property type="molecule type" value="Genomic_DNA"/>
</dbReference>
<dbReference type="RefSeq" id="WP_091164339.1">
    <property type="nucleotide sequence ID" value="NZ_CBCSFM010000013.1"/>
</dbReference>
<dbReference type="AlphaFoldDB" id="A0A1H8HHZ1"/>
<dbReference type="InterPro" id="IPR058087">
    <property type="entry name" value="XAC2610_dom"/>
</dbReference>
<dbReference type="NCBIfam" id="NF047539">
    <property type="entry name" value="XAC2610_fam"/>
    <property type="match status" value="1"/>
</dbReference>
<dbReference type="Proteomes" id="UP000198657">
    <property type="component" value="Unassembled WGS sequence"/>
</dbReference>
<protein>
    <submittedName>
        <fullName evidence="1">Uncharacterized protein</fullName>
    </submittedName>
</protein>
<gene>
    <name evidence="1" type="ORF">SAMN04487942_0203</name>
</gene>
<organism evidence="1 2">
    <name type="scientific">Flavobacterium sinopsychrotolerans</name>
    <dbReference type="NCBI Taxonomy" id="604089"/>
    <lineage>
        <taxon>Bacteria</taxon>
        <taxon>Pseudomonadati</taxon>
        <taxon>Bacteroidota</taxon>
        <taxon>Flavobacteriia</taxon>
        <taxon>Flavobacteriales</taxon>
        <taxon>Flavobacteriaceae</taxon>
        <taxon>Flavobacterium</taxon>
    </lineage>
</organism>
<dbReference type="OrthoDB" id="638783at2"/>